<organism evidence="2 3">
    <name type="scientific">Xanthomonas pisi</name>
    <dbReference type="NCBI Taxonomy" id="56457"/>
    <lineage>
        <taxon>Bacteria</taxon>
        <taxon>Pseudomonadati</taxon>
        <taxon>Pseudomonadota</taxon>
        <taxon>Gammaproteobacteria</taxon>
        <taxon>Lysobacterales</taxon>
        <taxon>Lysobacteraceae</taxon>
        <taxon>Xanthomonas</taxon>
    </lineage>
</organism>
<proteinExistence type="predicted"/>
<evidence type="ECO:0000313" key="2">
    <source>
        <dbReference type="EMBL" id="PPU67238.1"/>
    </source>
</evidence>
<dbReference type="RefSeq" id="WP_181113203.1">
    <property type="nucleotide sequence ID" value="NZ_MDEI01000015.1"/>
</dbReference>
<accession>A0A2S7D086</accession>
<keyword evidence="1" id="KW-1133">Transmembrane helix</keyword>
<keyword evidence="1" id="KW-0472">Membrane</keyword>
<dbReference type="EMBL" id="MDEI01000015">
    <property type="protein sequence ID" value="PPU67238.1"/>
    <property type="molecule type" value="Genomic_DNA"/>
</dbReference>
<feature type="transmembrane region" description="Helical" evidence="1">
    <location>
        <begin position="392"/>
        <end position="412"/>
    </location>
</feature>
<feature type="transmembrane region" description="Helical" evidence="1">
    <location>
        <begin position="418"/>
        <end position="437"/>
    </location>
</feature>
<name>A0A2S7D086_9XANT</name>
<sequence>MSWAMEALGLSADADARAIKRAYAARLKTTRPDDDPVAFQQLHETYQAALAWLEATPWLDAAATAADIDAGTPMASKQQSVSINEEARISHRRVHAELVQQPLLEAELTQWQDDAHVQEVATRILAATHSMPAADFSAWSRALPELWSLELRPRIGYDIANRIAHDGVTLSDAAFDALVAAFSDDPDSDLRYALWTGRVMAIVLGRSPDLLDQWMTQRVTVLPDDERAMLGTYVLRALRQRQASLPLDAIDTLSRTLCWSQLDHDREDRAWLHDARKSAQVQERSRRRLAALAPGGDAAVLAKELEAAHWQRMTPQWAEALRARVVGPPSRWECFLSALLPMRPTWMYRFCGIVNQWFPRGLPAVLQPRHVRFWRQLGDPRRPHGWQLAVDLGRGLVVAALLATGATLMLPIAGIAAASWIFSALGASLAIWSALVLVQMAARWQARTTLSSKGKRIAHRWAVPTASIVILAGMRSGGWGAACSAALAYIAIFRLTGRMEADSRSAIMPMLTFVGLGTPVLLVSQAGAWPGTIFALLLWVVSLIQDAQHRRLHGHQ</sequence>
<feature type="transmembrane region" description="Helical" evidence="1">
    <location>
        <begin position="506"/>
        <end position="522"/>
    </location>
</feature>
<reference evidence="3" key="1">
    <citation type="submission" date="2016-08" db="EMBL/GenBank/DDBJ databases">
        <authorList>
            <person name="Merda D."/>
            <person name="Briand M."/>
            <person name="Taghouti G."/>
            <person name="Carrere S."/>
            <person name="Gouzy J."/>
            <person name="Portier P."/>
            <person name="Jacques M.-A."/>
            <person name="Fischer-Le Saux M."/>
        </authorList>
    </citation>
    <scope>NUCLEOTIDE SEQUENCE [LARGE SCALE GENOMIC DNA]</scope>
    <source>
        <strain evidence="3">CFBP4643</strain>
    </source>
</reference>
<protein>
    <recommendedName>
        <fullName evidence="4">J domain-containing protein</fullName>
    </recommendedName>
</protein>
<gene>
    <name evidence="2" type="ORF">XpiCFBP4643_16710</name>
</gene>
<dbReference type="AlphaFoldDB" id="A0A2S7D086"/>
<comment type="caution">
    <text evidence="2">The sequence shown here is derived from an EMBL/GenBank/DDBJ whole genome shotgun (WGS) entry which is preliminary data.</text>
</comment>
<feature type="transmembrane region" description="Helical" evidence="1">
    <location>
        <begin position="528"/>
        <end position="544"/>
    </location>
</feature>
<keyword evidence="3" id="KW-1185">Reference proteome</keyword>
<evidence type="ECO:0000256" key="1">
    <source>
        <dbReference type="SAM" id="Phobius"/>
    </source>
</evidence>
<keyword evidence="1" id="KW-0812">Transmembrane</keyword>
<evidence type="ECO:0008006" key="4">
    <source>
        <dbReference type="Google" id="ProtNLM"/>
    </source>
</evidence>
<feature type="transmembrane region" description="Helical" evidence="1">
    <location>
        <begin position="479"/>
        <end position="497"/>
    </location>
</feature>
<dbReference type="Proteomes" id="UP000238191">
    <property type="component" value="Unassembled WGS sequence"/>
</dbReference>
<evidence type="ECO:0000313" key="3">
    <source>
        <dbReference type="Proteomes" id="UP000238191"/>
    </source>
</evidence>